<proteinExistence type="predicted"/>
<accession>A0A8S3QS92</accession>
<comment type="caution">
    <text evidence="2">The sequence shown here is derived from an EMBL/GenBank/DDBJ whole genome shotgun (WGS) entry which is preliminary data.</text>
</comment>
<dbReference type="EMBL" id="CAJPWZ010000722">
    <property type="protein sequence ID" value="CAG2199563.1"/>
    <property type="molecule type" value="Genomic_DNA"/>
</dbReference>
<evidence type="ECO:0000256" key="1">
    <source>
        <dbReference type="SAM" id="SignalP"/>
    </source>
</evidence>
<evidence type="ECO:0000313" key="2">
    <source>
        <dbReference type="EMBL" id="CAG2199563.1"/>
    </source>
</evidence>
<evidence type="ECO:0000313" key="3">
    <source>
        <dbReference type="Proteomes" id="UP000683360"/>
    </source>
</evidence>
<keyword evidence="3" id="KW-1185">Reference proteome</keyword>
<organism evidence="2 3">
    <name type="scientific">Mytilus edulis</name>
    <name type="common">Blue mussel</name>
    <dbReference type="NCBI Taxonomy" id="6550"/>
    <lineage>
        <taxon>Eukaryota</taxon>
        <taxon>Metazoa</taxon>
        <taxon>Spiralia</taxon>
        <taxon>Lophotrochozoa</taxon>
        <taxon>Mollusca</taxon>
        <taxon>Bivalvia</taxon>
        <taxon>Autobranchia</taxon>
        <taxon>Pteriomorphia</taxon>
        <taxon>Mytilida</taxon>
        <taxon>Mytiloidea</taxon>
        <taxon>Mytilidae</taxon>
        <taxon>Mytilinae</taxon>
        <taxon>Mytilus</taxon>
    </lineage>
</organism>
<sequence length="321" mass="35833">MDKIFCTLVLVHVTLFAVCSATADVPPIECNTTVDETTETSLPFVKLNIEHLYSSVTNGVPYSSAPKIVPGVTFGGNISSYVVSVTVSRSNTQKISFAYNGSHICASAQLRLETDTCWSGSSTGCNNKTTTCDSTCFLSNEFYERHTLKLFDSITSSYSIGTWTMSDWLSVYTTSNKQLECFHRDEGFYRFENSEYIKEPNLTRVTCPIGQRCRISIGKVLPSSIPKAYVGCERDSGHYDGCEKGCSTWQRSPTTGYRERWGAMCRYCCNEDLCNSPVKCSNLNCDLTSTLTENDMSNLSHRNIGNHVYFVLVLYLIYSLI</sequence>
<keyword evidence="1" id="KW-0732">Signal</keyword>
<feature type="chain" id="PRO_5035753287" evidence="1">
    <location>
        <begin position="22"/>
        <end position="321"/>
    </location>
</feature>
<dbReference type="AlphaFoldDB" id="A0A8S3QS92"/>
<dbReference type="OrthoDB" id="6059151at2759"/>
<reference evidence="2" key="1">
    <citation type="submission" date="2021-03" db="EMBL/GenBank/DDBJ databases">
        <authorList>
            <person name="Bekaert M."/>
        </authorList>
    </citation>
    <scope>NUCLEOTIDE SEQUENCE</scope>
</reference>
<gene>
    <name evidence="2" type="ORF">MEDL_14418</name>
</gene>
<name>A0A8S3QS92_MYTED</name>
<feature type="signal peptide" evidence="1">
    <location>
        <begin position="1"/>
        <end position="21"/>
    </location>
</feature>
<dbReference type="Proteomes" id="UP000683360">
    <property type="component" value="Unassembled WGS sequence"/>
</dbReference>
<protein>
    <submittedName>
        <fullName evidence="2">Uncharacterized protein</fullName>
    </submittedName>
</protein>